<protein>
    <recommendedName>
        <fullName evidence="3">3-beta hydroxysteroid dehydrogenase/isomerase domain-containing protein</fullName>
    </recommendedName>
</protein>
<evidence type="ECO:0000259" key="3">
    <source>
        <dbReference type="Pfam" id="PF01073"/>
    </source>
</evidence>
<evidence type="ECO:0000313" key="4">
    <source>
        <dbReference type="EMBL" id="EDP45010.1"/>
    </source>
</evidence>
<dbReference type="InterPro" id="IPR036291">
    <property type="entry name" value="NAD(P)-bd_dom_sf"/>
</dbReference>
<keyword evidence="1" id="KW-0560">Oxidoreductase</keyword>
<dbReference type="Gene3D" id="3.40.50.720">
    <property type="entry name" value="NAD(P)-binding Rossmann-like Domain"/>
    <property type="match status" value="1"/>
</dbReference>
<proteinExistence type="inferred from homology"/>
<evidence type="ECO:0000313" key="5">
    <source>
        <dbReference type="Proteomes" id="UP000008837"/>
    </source>
</evidence>
<reference evidence="4 5" key="1">
    <citation type="journal article" date="2007" name="Proc. Natl. Acad. Sci. U.S.A.">
        <title>Dandruff-associated Malassezia genomes reveal convergent and divergent virulence traits shared with plant and human fungal pathogens.</title>
        <authorList>
            <person name="Xu J."/>
            <person name="Saunders C.W."/>
            <person name="Hu P."/>
            <person name="Grant R.A."/>
            <person name="Boekhout T."/>
            <person name="Kuramae E.E."/>
            <person name="Kronstad J.W."/>
            <person name="Deangelis Y.M."/>
            <person name="Reeder N.L."/>
            <person name="Johnstone K.R."/>
            <person name="Leland M."/>
            <person name="Fieno A.M."/>
            <person name="Begley W.M."/>
            <person name="Sun Y."/>
            <person name="Lacey M.P."/>
            <person name="Chaudhary T."/>
            <person name="Keough T."/>
            <person name="Chu L."/>
            <person name="Sears R."/>
            <person name="Yuan B."/>
            <person name="Dawson T.L.Jr."/>
        </authorList>
    </citation>
    <scope>NUCLEOTIDE SEQUENCE [LARGE SCALE GENOMIC DNA]</scope>
    <source>
        <strain evidence="5">ATCC MYA-4612 / CBS 7966</strain>
    </source>
</reference>
<dbReference type="SUPFAM" id="SSF51735">
    <property type="entry name" value="NAD(P)-binding Rossmann-fold domains"/>
    <property type="match status" value="1"/>
</dbReference>
<dbReference type="RefSeq" id="XP_001732224.1">
    <property type="nucleotide sequence ID" value="XM_001732172.1"/>
</dbReference>
<dbReference type="STRING" id="425265.A8PV16"/>
<dbReference type="VEuPathDB" id="FungiDB:MGL_0817"/>
<evidence type="ECO:0000256" key="2">
    <source>
        <dbReference type="ARBA" id="ARBA00023445"/>
    </source>
</evidence>
<accession>A8PV16</accession>
<dbReference type="Pfam" id="PF01073">
    <property type="entry name" value="3Beta_HSD"/>
    <property type="match status" value="1"/>
</dbReference>
<gene>
    <name evidence="4" type="ORF">MGL_0817</name>
</gene>
<dbReference type="InterPro" id="IPR002225">
    <property type="entry name" value="3Beta_OHSteriod_DH/Estase"/>
</dbReference>
<dbReference type="GO" id="GO:0016616">
    <property type="term" value="F:oxidoreductase activity, acting on the CH-OH group of donors, NAD or NADP as acceptor"/>
    <property type="evidence" value="ECO:0007669"/>
    <property type="project" value="InterPro"/>
</dbReference>
<dbReference type="GO" id="GO:0006694">
    <property type="term" value="P:steroid biosynthetic process"/>
    <property type="evidence" value="ECO:0007669"/>
    <property type="project" value="InterPro"/>
</dbReference>
<dbReference type="InterPro" id="IPR050425">
    <property type="entry name" value="NAD(P)_dehydrat-like"/>
</dbReference>
<dbReference type="AlphaFoldDB" id="A8PV16"/>
<dbReference type="EMBL" id="AAYY01000002">
    <property type="protein sequence ID" value="EDP45010.1"/>
    <property type="molecule type" value="Genomic_DNA"/>
</dbReference>
<dbReference type="PANTHER" id="PTHR10366">
    <property type="entry name" value="NAD DEPENDENT EPIMERASE/DEHYDRATASE"/>
    <property type="match status" value="1"/>
</dbReference>
<dbReference type="KEGG" id="mgl:MGL_0817"/>
<sequence length="338" mass="37300">MCPKDQLVAVTGATGFVGAHIVKQALENGYAVRSVVRSQEKGKQLLEHFPSSNHTVSFVPDIRDKEALEKAFHGVKVVQHVASPYTMAFDDARSEMLDPAIQGTLAVLEAADKQGVEHVIITSSYAAINCYEKGGAIRDYTYTEDDWNPATYDGAAASPNKVYIYSASKALAEKAAWNYLQKRPSFALTTFCPPGIVGPIVHPVKALDQLNTSCANVWRLISGQTNGQVPPTLLPQTVDVRDVAKAHVYAMSNPRSKGERFILRGYYIDMQVIVDYLREIFPSHRATIPVGEPGTRNQPGPVARLDASKAERLLGMTWTTWNETYKDLATQLWDMSEK</sequence>
<dbReference type="FunCoup" id="A8PV16">
    <property type="interactions" value="33"/>
</dbReference>
<evidence type="ECO:0000256" key="1">
    <source>
        <dbReference type="ARBA" id="ARBA00023002"/>
    </source>
</evidence>
<dbReference type="GeneID" id="5856530"/>
<name>A8PV16_MALGO</name>
<organism evidence="4 5">
    <name type="scientific">Malassezia globosa (strain ATCC MYA-4612 / CBS 7966)</name>
    <name type="common">Dandruff-associated fungus</name>
    <dbReference type="NCBI Taxonomy" id="425265"/>
    <lineage>
        <taxon>Eukaryota</taxon>
        <taxon>Fungi</taxon>
        <taxon>Dikarya</taxon>
        <taxon>Basidiomycota</taxon>
        <taxon>Ustilaginomycotina</taxon>
        <taxon>Malasseziomycetes</taxon>
        <taxon>Malasseziales</taxon>
        <taxon>Malasseziaceae</taxon>
        <taxon>Malassezia</taxon>
    </lineage>
</organism>
<comment type="similarity">
    <text evidence="2">Belongs to the NAD(P)-dependent epimerase/dehydratase family. Dihydroflavonol-4-reductase subfamily.</text>
</comment>
<dbReference type="Proteomes" id="UP000008837">
    <property type="component" value="Unassembled WGS sequence"/>
</dbReference>
<keyword evidence="5" id="KW-1185">Reference proteome</keyword>
<comment type="caution">
    <text evidence="4">The sequence shown here is derived from an EMBL/GenBank/DDBJ whole genome shotgun (WGS) entry which is preliminary data.</text>
</comment>
<feature type="domain" description="3-beta hydroxysteroid dehydrogenase/isomerase" evidence="3">
    <location>
        <begin position="9"/>
        <end position="257"/>
    </location>
</feature>
<dbReference type="OMA" id="WAIVDVR"/>
<dbReference type="OrthoDB" id="2735536at2759"/>
<dbReference type="InParanoid" id="A8PV16"/>
<dbReference type="PANTHER" id="PTHR10366:SF564">
    <property type="entry name" value="STEROL-4-ALPHA-CARBOXYLATE 3-DEHYDROGENASE, DECARBOXYLATING"/>
    <property type="match status" value="1"/>
</dbReference>